<feature type="domain" description="Glycosyltransferase N-terminal" evidence="9">
    <location>
        <begin position="12"/>
        <end position="46"/>
    </location>
</feature>
<evidence type="ECO:0000256" key="2">
    <source>
        <dbReference type="ARBA" id="ARBA00009995"/>
    </source>
</evidence>
<comment type="pathway">
    <text evidence="1">Pigment biosynthesis; anthocyanin biosynthesis.</text>
</comment>
<dbReference type="GO" id="GO:0080043">
    <property type="term" value="F:quercetin 3-O-glucosyltransferase activity"/>
    <property type="evidence" value="ECO:0007669"/>
    <property type="project" value="TreeGrafter"/>
</dbReference>
<dbReference type="Pfam" id="PF26168">
    <property type="entry name" value="Glyco_transf_N"/>
    <property type="match status" value="1"/>
</dbReference>
<dbReference type="GO" id="GO:0009718">
    <property type="term" value="P:anthocyanin-containing compound biosynthetic process"/>
    <property type="evidence" value="ECO:0007669"/>
    <property type="project" value="UniProtKB-UniPathway"/>
</dbReference>
<dbReference type="SUPFAM" id="SSF53756">
    <property type="entry name" value="UDP-Glycosyltransferase/glycogen phosphorylase"/>
    <property type="match status" value="1"/>
</dbReference>
<dbReference type="PANTHER" id="PTHR11926">
    <property type="entry name" value="GLUCOSYL/GLUCURONOSYL TRANSFERASES"/>
    <property type="match status" value="1"/>
</dbReference>
<feature type="transmembrane region" description="Helical" evidence="8">
    <location>
        <begin position="128"/>
        <end position="147"/>
    </location>
</feature>
<evidence type="ECO:0000256" key="8">
    <source>
        <dbReference type="SAM" id="Phobius"/>
    </source>
</evidence>
<accession>A0A2P2NY13</accession>
<name>A0A2P2NY13_RHIMU</name>
<evidence type="ECO:0000313" key="10">
    <source>
        <dbReference type="EMBL" id="MBX47407.1"/>
    </source>
</evidence>
<organism evidence="10">
    <name type="scientific">Rhizophora mucronata</name>
    <name type="common">Asiatic mangrove</name>
    <dbReference type="NCBI Taxonomy" id="61149"/>
    <lineage>
        <taxon>Eukaryota</taxon>
        <taxon>Viridiplantae</taxon>
        <taxon>Streptophyta</taxon>
        <taxon>Embryophyta</taxon>
        <taxon>Tracheophyta</taxon>
        <taxon>Spermatophyta</taxon>
        <taxon>Magnoliopsida</taxon>
        <taxon>eudicotyledons</taxon>
        <taxon>Gunneridae</taxon>
        <taxon>Pentapetalae</taxon>
        <taxon>rosids</taxon>
        <taxon>fabids</taxon>
        <taxon>Malpighiales</taxon>
        <taxon>Rhizophoraceae</taxon>
        <taxon>Rhizophora</taxon>
    </lineage>
</organism>
<dbReference type="PANTHER" id="PTHR11926:SF1179">
    <property type="entry name" value="GLYCOSYLTRANSFERASE"/>
    <property type="match status" value="1"/>
</dbReference>
<dbReference type="InterPro" id="IPR035595">
    <property type="entry name" value="UDP_glycos_trans_CS"/>
</dbReference>
<keyword evidence="8" id="KW-0472">Membrane</keyword>
<keyword evidence="3 5" id="KW-0808">Transferase</keyword>
<dbReference type="GO" id="GO:0080044">
    <property type="term" value="F:quercetin 7-O-glucosyltransferase activity"/>
    <property type="evidence" value="ECO:0007669"/>
    <property type="project" value="TreeGrafter"/>
</dbReference>
<keyword evidence="8" id="KW-1133">Transmembrane helix</keyword>
<dbReference type="AlphaFoldDB" id="A0A2P2NY13"/>
<dbReference type="EC" id="2.4.1.-" evidence="6"/>
<feature type="region of interest" description="Disordered" evidence="7">
    <location>
        <begin position="445"/>
        <end position="464"/>
    </location>
</feature>
<dbReference type="CDD" id="cd03784">
    <property type="entry name" value="GT1_Gtf-like"/>
    <property type="match status" value="1"/>
</dbReference>
<dbReference type="FunFam" id="3.40.50.2000:FF:000019">
    <property type="entry name" value="Glycosyltransferase"/>
    <property type="match status" value="1"/>
</dbReference>
<dbReference type="Gene3D" id="3.40.50.2000">
    <property type="entry name" value="Glycogen Phosphorylase B"/>
    <property type="match status" value="2"/>
</dbReference>
<dbReference type="UniPathway" id="UPA00009"/>
<proteinExistence type="inferred from homology"/>
<evidence type="ECO:0000256" key="4">
    <source>
        <dbReference type="ARBA" id="ARBA00047606"/>
    </source>
</evidence>
<dbReference type="PROSITE" id="PS00375">
    <property type="entry name" value="UDPGT"/>
    <property type="match status" value="1"/>
</dbReference>
<evidence type="ECO:0000256" key="5">
    <source>
        <dbReference type="RuleBase" id="RU003718"/>
    </source>
</evidence>
<reference evidence="10" key="1">
    <citation type="submission" date="2018-02" db="EMBL/GenBank/DDBJ databases">
        <title>Rhizophora mucronata_Transcriptome.</title>
        <authorList>
            <person name="Meera S.P."/>
            <person name="Sreeshan A."/>
            <person name="Augustine A."/>
        </authorList>
    </citation>
    <scope>NUCLEOTIDE SEQUENCE</scope>
    <source>
        <tissue evidence="10">Leaf</tissue>
    </source>
</reference>
<sequence>MEVKVKSGKAHVLVVPFPGQGHINPMLQFSRRLVSKELKVTFVTTNFISTSKQLGSSIGSVQLDTISDGYDDGRPAGTTMESYLSRLHGVGPRSLLKLIEKYQSSTDPIDCIIYEPFMAWALDIAKHFGLLAAAFFTHACAVDYIFYSFHSKLLMLPVTSTPVSISGLPILLELQDLPSFIAAPGSYPANFNMTMSQFSNMDKADFILINTFYKLENEAVETMSKCCPLLTIGPTIPSIYLDNGVENDDDYGLDLVTGDAASISINWLGTKPAGSVVYVSFGSFGRPSKKQLEEISWGLKRSSFYFLWGVKATDDDEEPKVPPGFVEEEVAAKGLAVNWVPQVKVLASGAVGCFLTHCGWNSTIEALSLGVPMVAMPLWSDQPTNAKLVEDVWKVGIRAKPDENGIVNREEIEFCVRQVMEDEKRGKEMRENSKKWKQLAIEACSQGGTSDRSISDFVSKLPHR</sequence>
<keyword evidence="8" id="KW-0812">Transmembrane</keyword>
<dbReference type="GO" id="GO:0047213">
    <property type="term" value="F:anthocyanidin 3-O-glucosyltransferase activity"/>
    <property type="evidence" value="ECO:0007669"/>
    <property type="project" value="UniProtKB-EC"/>
</dbReference>
<evidence type="ECO:0000256" key="3">
    <source>
        <dbReference type="ARBA" id="ARBA00022679"/>
    </source>
</evidence>
<protein>
    <recommendedName>
        <fullName evidence="6">Glycosyltransferase</fullName>
        <ecNumber evidence="6">2.4.1.-</ecNumber>
    </recommendedName>
</protein>
<evidence type="ECO:0000259" key="9">
    <source>
        <dbReference type="Pfam" id="PF26168"/>
    </source>
</evidence>
<dbReference type="Pfam" id="PF00201">
    <property type="entry name" value="UDPGT"/>
    <property type="match status" value="1"/>
</dbReference>
<dbReference type="EMBL" id="GGEC01066923">
    <property type="protein sequence ID" value="MBX47407.1"/>
    <property type="molecule type" value="Transcribed_RNA"/>
</dbReference>
<comment type="catalytic activity">
    <reaction evidence="4">
        <text>an anthocyanidin + UDP-alpha-D-glucose + H(+) = an anthocyanidin 3-O-beta-D-glucoside + UDP</text>
        <dbReference type="Rhea" id="RHEA:20093"/>
        <dbReference type="ChEBI" id="CHEBI:15378"/>
        <dbReference type="ChEBI" id="CHEBI:16307"/>
        <dbReference type="ChEBI" id="CHEBI:58223"/>
        <dbReference type="ChEBI" id="CHEBI:58885"/>
        <dbReference type="ChEBI" id="CHEBI:143576"/>
        <dbReference type="EC" id="2.4.1.115"/>
    </reaction>
</comment>
<dbReference type="InterPro" id="IPR002213">
    <property type="entry name" value="UDP_glucos_trans"/>
</dbReference>
<comment type="similarity">
    <text evidence="2 5">Belongs to the UDP-glycosyltransferase family.</text>
</comment>
<evidence type="ECO:0000256" key="1">
    <source>
        <dbReference type="ARBA" id="ARBA00004935"/>
    </source>
</evidence>
<evidence type="ECO:0000256" key="7">
    <source>
        <dbReference type="SAM" id="MobiDB-lite"/>
    </source>
</evidence>
<dbReference type="InterPro" id="IPR058980">
    <property type="entry name" value="Glyco_transf_N"/>
</dbReference>
<keyword evidence="5" id="KW-0328">Glycosyltransferase</keyword>
<evidence type="ECO:0000256" key="6">
    <source>
        <dbReference type="RuleBase" id="RU362057"/>
    </source>
</evidence>